<feature type="compositionally biased region" description="Polar residues" evidence="1">
    <location>
        <begin position="32"/>
        <end position="50"/>
    </location>
</feature>
<reference evidence="2" key="1">
    <citation type="journal article" date="2014" name="Int. J. Syst. Evol. Microbiol.">
        <title>Complete genome sequence of Corynebacterium casei LMG S-19264T (=DSM 44701T), isolated from a smear-ripened cheese.</title>
        <authorList>
            <consortium name="US DOE Joint Genome Institute (JGI-PGF)"/>
            <person name="Walter F."/>
            <person name="Albersmeier A."/>
            <person name="Kalinowski J."/>
            <person name="Ruckert C."/>
        </authorList>
    </citation>
    <scope>NUCLEOTIDE SEQUENCE</scope>
    <source>
        <strain evidence="2">CGMCC 1.15478</strain>
    </source>
</reference>
<dbReference type="AlphaFoldDB" id="A0A916XC34"/>
<sequence length="50" mass="5495">MHEHIVPCQATFVLAQLTSQSPTLEMFEKTPHNSVNATKMPSPETTNAAQ</sequence>
<gene>
    <name evidence="2" type="ORF">GCM10011410_10070</name>
</gene>
<accession>A0A916XC34</accession>
<feature type="region of interest" description="Disordered" evidence="1">
    <location>
        <begin position="31"/>
        <end position="50"/>
    </location>
</feature>
<reference evidence="2" key="2">
    <citation type="submission" date="2020-09" db="EMBL/GenBank/DDBJ databases">
        <authorList>
            <person name="Sun Q."/>
            <person name="Zhou Y."/>
        </authorList>
    </citation>
    <scope>NUCLEOTIDE SEQUENCE</scope>
    <source>
        <strain evidence="2">CGMCC 1.15478</strain>
    </source>
</reference>
<organism evidence="2 3">
    <name type="scientific">Hoyosella rhizosphaerae</name>
    <dbReference type="NCBI Taxonomy" id="1755582"/>
    <lineage>
        <taxon>Bacteria</taxon>
        <taxon>Bacillati</taxon>
        <taxon>Actinomycetota</taxon>
        <taxon>Actinomycetes</taxon>
        <taxon>Mycobacteriales</taxon>
        <taxon>Hoyosellaceae</taxon>
        <taxon>Hoyosella</taxon>
    </lineage>
</organism>
<name>A0A916XC34_9ACTN</name>
<dbReference type="Proteomes" id="UP000641514">
    <property type="component" value="Unassembled WGS sequence"/>
</dbReference>
<protein>
    <submittedName>
        <fullName evidence="2">Uncharacterized protein</fullName>
    </submittedName>
</protein>
<keyword evidence="3" id="KW-1185">Reference proteome</keyword>
<evidence type="ECO:0000313" key="3">
    <source>
        <dbReference type="Proteomes" id="UP000641514"/>
    </source>
</evidence>
<evidence type="ECO:0000256" key="1">
    <source>
        <dbReference type="SAM" id="MobiDB-lite"/>
    </source>
</evidence>
<dbReference type="EMBL" id="BMJH01000001">
    <property type="protein sequence ID" value="GGC59624.1"/>
    <property type="molecule type" value="Genomic_DNA"/>
</dbReference>
<comment type="caution">
    <text evidence="2">The sequence shown here is derived from an EMBL/GenBank/DDBJ whole genome shotgun (WGS) entry which is preliminary data.</text>
</comment>
<proteinExistence type="predicted"/>
<evidence type="ECO:0000313" key="2">
    <source>
        <dbReference type="EMBL" id="GGC59624.1"/>
    </source>
</evidence>